<protein>
    <submittedName>
        <fullName evidence="2">Uncharacterized protein</fullName>
    </submittedName>
</protein>
<feature type="non-terminal residue" evidence="2">
    <location>
        <position position="1"/>
    </location>
</feature>
<keyword evidence="3" id="KW-1185">Reference proteome</keyword>
<dbReference type="GO" id="GO:0009409">
    <property type="term" value="P:response to cold"/>
    <property type="evidence" value="ECO:0007669"/>
    <property type="project" value="InterPro"/>
</dbReference>
<dbReference type="AlphaFoldDB" id="A0AA88S0R8"/>
<feature type="non-terminal residue" evidence="2">
    <location>
        <position position="147"/>
    </location>
</feature>
<name>A0AA88S0R8_9ASTE</name>
<evidence type="ECO:0000313" key="2">
    <source>
        <dbReference type="EMBL" id="KAK2995604.1"/>
    </source>
</evidence>
<accession>A0AA88S0R8</accession>
<organism evidence="2 3">
    <name type="scientific">Escallonia rubra</name>
    <dbReference type="NCBI Taxonomy" id="112253"/>
    <lineage>
        <taxon>Eukaryota</taxon>
        <taxon>Viridiplantae</taxon>
        <taxon>Streptophyta</taxon>
        <taxon>Embryophyta</taxon>
        <taxon>Tracheophyta</taxon>
        <taxon>Spermatophyta</taxon>
        <taxon>Magnoliopsida</taxon>
        <taxon>eudicotyledons</taxon>
        <taxon>Gunneridae</taxon>
        <taxon>Pentapetalae</taxon>
        <taxon>asterids</taxon>
        <taxon>campanulids</taxon>
        <taxon>Escalloniales</taxon>
        <taxon>Escalloniaceae</taxon>
        <taxon>Escallonia</taxon>
    </lineage>
</organism>
<gene>
    <name evidence="2" type="ORF">RJ640_020240</name>
</gene>
<dbReference type="EMBL" id="JAVXUO010000083">
    <property type="protein sequence ID" value="KAK2995604.1"/>
    <property type="molecule type" value="Genomic_DNA"/>
</dbReference>
<dbReference type="InterPro" id="IPR044678">
    <property type="entry name" value="COR27/28"/>
</dbReference>
<sequence length="147" mass="16522">AREATHTEWTDAKHSLYLKSMEASFVNQLYNSADLLGRRSQEDGSSHPKFSRQMHAGTHVPSGQFKVLRDGCWERVNFQKDEPQISKVDASHLLSANPWIRHFRSGCRHQAVTSNALVDEAALATTSNQFSVSHSRLCRQDKVGSNT</sequence>
<dbReference type="PANTHER" id="PTHR33676">
    <property type="entry name" value="COLD REGULATED PROTEIN 27"/>
    <property type="match status" value="1"/>
</dbReference>
<comment type="caution">
    <text evidence="2">The sequence shown here is derived from an EMBL/GenBank/DDBJ whole genome shotgun (WGS) entry which is preliminary data.</text>
</comment>
<reference evidence="2" key="1">
    <citation type="submission" date="2022-12" db="EMBL/GenBank/DDBJ databases">
        <title>Draft genome assemblies for two species of Escallonia (Escalloniales).</title>
        <authorList>
            <person name="Chanderbali A."/>
            <person name="Dervinis C."/>
            <person name="Anghel I."/>
            <person name="Soltis D."/>
            <person name="Soltis P."/>
            <person name="Zapata F."/>
        </authorList>
    </citation>
    <scope>NUCLEOTIDE SEQUENCE</scope>
    <source>
        <strain evidence="2">UCBG92.1500</strain>
        <tissue evidence="2">Leaf</tissue>
    </source>
</reference>
<evidence type="ECO:0000313" key="3">
    <source>
        <dbReference type="Proteomes" id="UP001187471"/>
    </source>
</evidence>
<evidence type="ECO:0000256" key="1">
    <source>
        <dbReference type="SAM" id="MobiDB-lite"/>
    </source>
</evidence>
<dbReference type="GO" id="GO:0042752">
    <property type="term" value="P:regulation of circadian rhythm"/>
    <property type="evidence" value="ECO:0007669"/>
    <property type="project" value="InterPro"/>
</dbReference>
<dbReference type="PANTHER" id="PTHR33676:SF3">
    <property type="entry name" value="COLD-REGULATED PROTEIN 27"/>
    <property type="match status" value="1"/>
</dbReference>
<proteinExistence type="predicted"/>
<feature type="region of interest" description="Disordered" evidence="1">
    <location>
        <begin position="38"/>
        <end position="57"/>
    </location>
</feature>
<dbReference type="Proteomes" id="UP001187471">
    <property type="component" value="Unassembled WGS sequence"/>
</dbReference>